<feature type="domain" description="EamA" evidence="6">
    <location>
        <begin position="163"/>
        <end position="290"/>
    </location>
</feature>
<proteinExistence type="predicted"/>
<evidence type="ECO:0000313" key="7">
    <source>
        <dbReference type="EMBL" id="SFS12985.1"/>
    </source>
</evidence>
<name>A0A1I6MBA3_9EURY</name>
<evidence type="ECO:0000313" key="8">
    <source>
        <dbReference type="Proteomes" id="UP000199062"/>
    </source>
</evidence>
<feature type="transmembrane region" description="Helical" evidence="5">
    <location>
        <begin position="275"/>
        <end position="292"/>
    </location>
</feature>
<reference evidence="7 8" key="1">
    <citation type="submission" date="2016-10" db="EMBL/GenBank/DDBJ databases">
        <authorList>
            <person name="de Groot N.N."/>
        </authorList>
    </citation>
    <scope>NUCLEOTIDE SEQUENCE [LARGE SCALE GENOMIC DNA]</scope>
    <source>
        <strain evidence="7 8">CGMCC 1.10457</strain>
    </source>
</reference>
<evidence type="ECO:0000256" key="4">
    <source>
        <dbReference type="ARBA" id="ARBA00023136"/>
    </source>
</evidence>
<dbReference type="SUPFAM" id="SSF103481">
    <property type="entry name" value="Multidrug resistance efflux transporter EmrE"/>
    <property type="match status" value="2"/>
</dbReference>
<evidence type="ECO:0000256" key="1">
    <source>
        <dbReference type="ARBA" id="ARBA00004141"/>
    </source>
</evidence>
<feature type="transmembrane region" description="Helical" evidence="5">
    <location>
        <begin position="6"/>
        <end position="24"/>
    </location>
</feature>
<keyword evidence="3 5" id="KW-1133">Transmembrane helix</keyword>
<dbReference type="InterPro" id="IPR050638">
    <property type="entry name" value="AA-Vitamin_Transporters"/>
</dbReference>
<comment type="subcellular location">
    <subcellularLocation>
        <location evidence="1">Membrane</location>
        <topology evidence="1">Multi-pass membrane protein</topology>
    </subcellularLocation>
</comment>
<dbReference type="OrthoDB" id="239604at2157"/>
<evidence type="ECO:0000256" key="2">
    <source>
        <dbReference type="ARBA" id="ARBA00022692"/>
    </source>
</evidence>
<dbReference type="Proteomes" id="UP000199062">
    <property type="component" value="Unassembled WGS sequence"/>
</dbReference>
<dbReference type="InterPro" id="IPR037185">
    <property type="entry name" value="EmrE-like"/>
</dbReference>
<sequence length="293" mass="29920">MYEGDVGLVYAGASAIMLGFYLFAIKRYFSSYPAPVYVSLTYGCSLLWYVPIAILSVDGSYLPADDGWTGAAVLAFVVVGSAIAVLASFRAIALGDVSYVAPISKLVPVFVVPIEVAVFGQHLTPLQTAGIVVATAAVYVANYERGALVEPLVRAAHSRPAQLALLSAAAFGVTDVGKRALTQELGVPPASVNLALFVGVALALAPLAVRHVPDGARDDAAKFLALGLLLAVAEHLVILAFTTLPASLASPVINSSAVFAVVLGGVFLGEDALGVRLGAAALAIAGVTMIGIG</sequence>
<keyword evidence="4 5" id="KW-0472">Membrane</keyword>
<dbReference type="AlphaFoldDB" id="A0A1I6MBA3"/>
<feature type="transmembrane region" description="Helical" evidence="5">
    <location>
        <begin position="67"/>
        <end position="87"/>
    </location>
</feature>
<feature type="transmembrane region" description="Helical" evidence="5">
    <location>
        <begin position="187"/>
        <end position="209"/>
    </location>
</feature>
<protein>
    <submittedName>
        <fullName evidence="7">EamA-like transporter family protein</fullName>
    </submittedName>
</protein>
<feature type="domain" description="EamA" evidence="6">
    <location>
        <begin position="7"/>
        <end position="142"/>
    </location>
</feature>
<evidence type="ECO:0000256" key="5">
    <source>
        <dbReference type="SAM" id="Phobius"/>
    </source>
</evidence>
<gene>
    <name evidence="7" type="ORF">SAMN05216559_4173</name>
</gene>
<evidence type="ECO:0000256" key="3">
    <source>
        <dbReference type="ARBA" id="ARBA00022989"/>
    </source>
</evidence>
<organism evidence="7 8">
    <name type="scientific">Halomicrobium zhouii</name>
    <dbReference type="NCBI Taxonomy" id="767519"/>
    <lineage>
        <taxon>Archaea</taxon>
        <taxon>Methanobacteriati</taxon>
        <taxon>Methanobacteriota</taxon>
        <taxon>Stenosarchaea group</taxon>
        <taxon>Halobacteria</taxon>
        <taxon>Halobacteriales</taxon>
        <taxon>Haloarculaceae</taxon>
        <taxon>Halomicrobium</taxon>
    </lineage>
</organism>
<feature type="transmembrane region" description="Helical" evidence="5">
    <location>
        <begin position="99"/>
        <end position="120"/>
    </location>
</feature>
<keyword evidence="2 5" id="KW-0812">Transmembrane</keyword>
<accession>A0A1I6MBA3</accession>
<dbReference type="PANTHER" id="PTHR32322:SF2">
    <property type="entry name" value="EAMA DOMAIN-CONTAINING PROTEIN"/>
    <property type="match status" value="1"/>
</dbReference>
<dbReference type="Gene3D" id="1.10.3730.20">
    <property type="match status" value="1"/>
</dbReference>
<feature type="transmembrane region" description="Helical" evidence="5">
    <location>
        <begin position="221"/>
        <end position="242"/>
    </location>
</feature>
<keyword evidence="8" id="KW-1185">Reference proteome</keyword>
<dbReference type="PANTHER" id="PTHR32322">
    <property type="entry name" value="INNER MEMBRANE TRANSPORTER"/>
    <property type="match status" value="1"/>
</dbReference>
<evidence type="ECO:0000259" key="6">
    <source>
        <dbReference type="Pfam" id="PF00892"/>
    </source>
</evidence>
<feature type="transmembrane region" description="Helical" evidence="5">
    <location>
        <begin position="36"/>
        <end position="55"/>
    </location>
</feature>
<dbReference type="GO" id="GO:0016020">
    <property type="term" value="C:membrane"/>
    <property type="evidence" value="ECO:0007669"/>
    <property type="project" value="UniProtKB-SubCell"/>
</dbReference>
<dbReference type="EMBL" id="FOZK01000006">
    <property type="protein sequence ID" value="SFS12985.1"/>
    <property type="molecule type" value="Genomic_DNA"/>
</dbReference>
<dbReference type="InterPro" id="IPR000620">
    <property type="entry name" value="EamA_dom"/>
</dbReference>
<dbReference type="RefSeq" id="WP_089819383.1">
    <property type="nucleotide sequence ID" value="NZ_FOZK01000006.1"/>
</dbReference>
<feature type="transmembrane region" description="Helical" evidence="5">
    <location>
        <begin position="248"/>
        <end position="268"/>
    </location>
</feature>
<dbReference type="Pfam" id="PF00892">
    <property type="entry name" value="EamA"/>
    <property type="match status" value="2"/>
</dbReference>